<accession>G5SLC5</accession>
<comment type="caution">
    <text evidence="1">The sequence shown here is derived from an EMBL/GenBank/DDBJ whole genome shotgun (WGS) entry which is preliminary data.</text>
</comment>
<dbReference type="STRING" id="762968.HMPREF9441_00143"/>
<keyword evidence="2" id="KW-1185">Reference proteome</keyword>
<reference evidence="1 2" key="1">
    <citation type="submission" date="2011-03" db="EMBL/GenBank/DDBJ databases">
        <authorList>
            <person name="Weinstock G."/>
            <person name="Sodergren E."/>
            <person name="Clifton S."/>
            <person name="Fulton L."/>
            <person name="Fulton B."/>
            <person name="Courtney L."/>
            <person name="Fronick C."/>
            <person name="Harrison M."/>
            <person name="Strong C."/>
            <person name="Farmer C."/>
            <person name="Delahaunty K."/>
            <person name="Markovic C."/>
            <person name="Hall O."/>
            <person name="Minx P."/>
            <person name="Tomlinson C."/>
            <person name="Mitreva M."/>
            <person name="Hou S."/>
            <person name="Chen J."/>
            <person name="Wollam A."/>
            <person name="Pepin K.H."/>
            <person name="Johnson M."/>
            <person name="Bhonagiri V."/>
            <person name="Zhang X."/>
            <person name="Suruliraj S."/>
            <person name="Warren W."/>
            <person name="Chinwalla A."/>
            <person name="Mardis E.R."/>
            <person name="Wilson R.K."/>
        </authorList>
    </citation>
    <scope>NUCLEOTIDE SEQUENCE [LARGE SCALE GENOMIC DNA]</scope>
    <source>
        <strain evidence="1 2">YIT 11840</strain>
    </source>
</reference>
<dbReference type="Proteomes" id="UP000003598">
    <property type="component" value="Unassembled WGS sequence"/>
</dbReference>
<gene>
    <name evidence="1" type="ORF">HMPREF9441_00143</name>
</gene>
<protein>
    <submittedName>
        <fullName evidence="1">Uncharacterized protein</fullName>
    </submittedName>
</protein>
<evidence type="ECO:0000313" key="2">
    <source>
        <dbReference type="Proteomes" id="UP000003598"/>
    </source>
</evidence>
<sequence>MRRNVLHTTANEKSISVERFEYMQRKTHKQGEKRIIMQKKHVECPCFLIFRQL</sequence>
<dbReference type="AlphaFoldDB" id="G5SLC5"/>
<dbReference type="HOGENOM" id="CLU_3064374_0_0_10"/>
<dbReference type="EMBL" id="AFFY01000002">
    <property type="protein sequence ID" value="EHH01934.1"/>
    <property type="molecule type" value="Genomic_DNA"/>
</dbReference>
<organism evidence="1 2">
    <name type="scientific">Paraprevotella clara YIT 11840</name>
    <dbReference type="NCBI Taxonomy" id="762968"/>
    <lineage>
        <taxon>Bacteria</taxon>
        <taxon>Pseudomonadati</taxon>
        <taxon>Bacteroidota</taxon>
        <taxon>Bacteroidia</taxon>
        <taxon>Bacteroidales</taxon>
        <taxon>Prevotellaceae</taxon>
        <taxon>Paraprevotella</taxon>
    </lineage>
</organism>
<evidence type="ECO:0000313" key="1">
    <source>
        <dbReference type="EMBL" id="EHH01934.1"/>
    </source>
</evidence>
<proteinExistence type="predicted"/>
<name>G5SLC5_9BACT</name>